<feature type="transmembrane region" description="Helical" evidence="2">
    <location>
        <begin position="74"/>
        <end position="94"/>
    </location>
</feature>
<evidence type="ECO:0000256" key="2">
    <source>
        <dbReference type="SAM" id="Phobius"/>
    </source>
</evidence>
<feature type="region of interest" description="Disordered" evidence="1">
    <location>
        <begin position="552"/>
        <end position="586"/>
    </location>
</feature>
<keyword evidence="2" id="KW-0812">Transmembrane</keyword>
<feature type="compositionally biased region" description="Low complexity" evidence="1">
    <location>
        <begin position="577"/>
        <end position="586"/>
    </location>
</feature>
<protein>
    <recommendedName>
        <fullName evidence="5">Heterokaryon incompatibility domain-containing protein</fullName>
    </recommendedName>
</protein>
<feature type="transmembrane region" description="Helical" evidence="2">
    <location>
        <begin position="101"/>
        <end position="120"/>
    </location>
</feature>
<keyword evidence="4" id="KW-1185">Reference proteome</keyword>
<dbReference type="OrthoDB" id="423576at2759"/>
<keyword evidence="2" id="KW-1133">Transmembrane helix</keyword>
<evidence type="ECO:0000313" key="3">
    <source>
        <dbReference type="EMBL" id="KAG8468537.1"/>
    </source>
</evidence>
<dbReference type="Proteomes" id="UP000751190">
    <property type="component" value="Unassembled WGS sequence"/>
</dbReference>
<gene>
    <name evidence="3" type="ORF">KFE25_013620</name>
</gene>
<name>A0A8J5XU48_DIALT</name>
<evidence type="ECO:0008006" key="5">
    <source>
        <dbReference type="Google" id="ProtNLM"/>
    </source>
</evidence>
<reference evidence="3" key="1">
    <citation type="submission" date="2021-05" db="EMBL/GenBank/DDBJ databases">
        <title>The genome of the haptophyte Pavlova lutheri (Diacronema luteri, Pavlovales) - a model for lipid biosynthesis in eukaryotic algae.</title>
        <authorList>
            <person name="Hulatt C.J."/>
            <person name="Posewitz M.C."/>
        </authorList>
    </citation>
    <scope>NUCLEOTIDE SEQUENCE</scope>
    <source>
        <strain evidence="3">NIVA-4/92</strain>
    </source>
</reference>
<dbReference type="EMBL" id="JAGTXO010000004">
    <property type="protein sequence ID" value="KAG8468537.1"/>
    <property type="molecule type" value="Genomic_DNA"/>
</dbReference>
<organism evidence="3 4">
    <name type="scientific">Diacronema lutheri</name>
    <name type="common">Unicellular marine alga</name>
    <name type="synonym">Monochrysis lutheri</name>
    <dbReference type="NCBI Taxonomy" id="2081491"/>
    <lineage>
        <taxon>Eukaryota</taxon>
        <taxon>Haptista</taxon>
        <taxon>Haptophyta</taxon>
        <taxon>Pavlovophyceae</taxon>
        <taxon>Pavlovales</taxon>
        <taxon>Pavlovaceae</taxon>
        <taxon>Diacronema</taxon>
    </lineage>
</organism>
<feature type="transmembrane region" description="Helical" evidence="2">
    <location>
        <begin position="250"/>
        <end position="270"/>
    </location>
</feature>
<feature type="transmembrane region" description="Helical" evidence="2">
    <location>
        <begin position="46"/>
        <end position="68"/>
    </location>
</feature>
<dbReference type="AlphaFoldDB" id="A0A8J5XU48"/>
<comment type="caution">
    <text evidence="3">The sequence shown here is derived from an EMBL/GenBank/DDBJ whole genome shotgun (WGS) entry which is preliminary data.</text>
</comment>
<keyword evidence="2" id="KW-0472">Membrane</keyword>
<sequence length="604" mass="65398">MPENAHATMSQADGVPMHCQDTHIRMRLDAAHDAGRKFRQRVQLPLICTGFVIVIVSLVAGTVSYAIIDSWTFHVGYVGLPAGLAMYLLALTPADDVLIRWTLYIFAGLLLVYAVIINVTTMDDYRALPVAGARRCSHALHGRVPCWWACTSVAISLFEALVCGMFAAQLLRYAVRAFSARARLEVLWKSGGQSAVTFGSCEAVRLVISASAGLMYMFAADSGVEFLGVDESTSSRSAMADGANPADVKLYFRIWIALIVSELFFGVLLLHGTYRSRVQAWLASRGEAVATAAGLASLLGNRPAPEVQALARSLFRYITLDALHFDDLADGKPNPRLYKLSQPAHFGTVDVFVSHSWSDNARSKWDALQAWRKAFITQHQREPRCWIDKCCIDQEHIEDNLVCLPVFLAGCNKLLALCGASYLHRLWCVIELSVFLEMGGTSKAIELSLLTCITHEVGGGNASVTQEQWLEYFGQFDARNATCLLRADQERLLMTIEAGFGGFAQFNSQLRAVLSSLVGQRFEAAAAAQVARAAAPRGKGVLRISGEAAGAGTDEALAPPGLADPTARARSATMPTSSRSSARNSFSTDAVGTVPLAMVPTLQA</sequence>
<accession>A0A8J5XU48</accession>
<feature type="transmembrane region" description="Helical" evidence="2">
    <location>
        <begin position="153"/>
        <end position="175"/>
    </location>
</feature>
<proteinExistence type="predicted"/>
<evidence type="ECO:0000313" key="4">
    <source>
        <dbReference type="Proteomes" id="UP000751190"/>
    </source>
</evidence>
<evidence type="ECO:0000256" key="1">
    <source>
        <dbReference type="SAM" id="MobiDB-lite"/>
    </source>
</evidence>